<protein>
    <submittedName>
        <fullName evidence="1">Uncharacterized protein</fullName>
    </submittedName>
</protein>
<reference evidence="1 2" key="1">
    <citation type="submission" date="2023-07" db="EMBL/GenBank/DDBJ databases">
        <title>Sequencing the genomes of 1000 actinobacteria strains.</title>
        <authorList>
            <person name="Klenk H.-P."/>
        </authorList>
    </citation>
    <scope>NUCLEOTIDE SEQUENCE [LARGE SCALE GENOMIC DNA]</scope>
    <source>
        <strain evidence="1 2">DSM 44710</strain>
    </source>
</reference>
<keyword evidence="2" id="KW-1185">Reference proteome</keyword>
<dbReference type="EMBL" id="JAUSRA010000001">
    <property type="protein sequence ID" value="MDP9795292.1"/>
    <property type="molecule type" value="Genomic_DNA"/>
</dbReference>
<accession>A0ABT9MV19</accession>
<name>A0ABT9MV19_9ACTN</name>
<gene>
    <name evidence="1" type="ORF">J2S43_003804</name>
</gene>
<dbReference type="Proteomes" id="UP001240984">
    <property type="component" value="Unassembled WGS sequence"/>
</dbReference>
<dbReference type="RefSeq" id="WP_306830981.1">
    <property type="nucleotide sequence ID" value="NZ_JAUSRA010000001.1"/>
</dbReference>
<proteinExistence type="predicted"/>
<comment type="caution">
    <text evidence="1">The sequence shown here is derived from an EMBL/GenBank/DDBJ whole genome shotgun (WGS) entry which is preliminary data.</text>
</comment>
<evidence type="ECO:0000313" key="2">
    <source>
        <dbReference type="Proteomes" id="UP001240984"/>
    </source>
</evidence>
<organism evidence="1 2">
    <name type="scientific">Catenuloplanes nepalensis</name>
    <dbReference type="NCBI Taxonomy" id="587533"/>
    <lineage>
        <taxon>Bacteria</taxon>
        <taxon>Bacillati</taxon>
        <taxon>Actinomycetota</taxon>
        <taxon>Actinomycetes</taxon>
        <taxon>Micromonosporales</taxon>
        <taxon>Micromonosporaceae</taxon>
        <taxon>Catenuloplanes</taxon>
    </lineage>
</organism>
<evidence type="ECO:0000313" key="1">
    <source>
        <dbReference type="EMBL" id="MDP9795292.1"/>
    </source>
</evidence>
<sequence>MPPYRLPLEMVGGVPHVFQSFFNMMDEAGESLDRAARFVRQHLEKKH</sequence>